<accession>A0A6L6PTK1</accession>
<feature type="transmembrane region" description="Helical" evidence="1">
    <location>
        <begin position="24"/>
        <end position="53"/>
    </location>
</feature>
<reference evidence="3 4" key="1">
    <citation type="submission" date="2019-11" db="EMBL/GenBank/DDBJ databases">
        <title>Type strains purchased from KCTC, JCM and DSMZ.</title>
        <authorList>
            <person name="Lu H."/>
        </authorList>
    </citation>
    <scope>NUCLEOTIDE SEQUENCE [LARGE SCALE GENOMIC DNA]</scope>
    <source>
        <strain evidence="3 4">KCTC 42409</strain>
    </source>
</reference>
<feature type="transmembrane region" description="Helical" evidence="1">
    <location>
        <begin position="374"/>
        <end position="395"/>
    </location>
</feature>
<feature type="transmembrane region" description="Helical" evidence="1">
    <location>
        <begin position="238"/>
        <end position="254"/>
    </location>
</feature>
<name>A0A6L6PTK1_9BURK</name>
<keyword evidence="1" id="KW-0812">Transmembrane</keyword>
<feature type="transmembrane region" description="Helical" evidence="1">
    <location>
        <begin position="294"/>
        <end position="314"/>
    </location>
</feature>
<keyword evidence="1" id="KW-0472">Membrane</keyword>
<organism evidence="3 4">
    <name type="scientific">Pseudoduganella ginsengisoli</name>
    <dbReference type="NCBI Taxonomy" id="1462440"/>
    <lineage>
        <taxon>Bacteria</taxon>
        <taxon>Pseudomonadati</taxon>
        <taxon>Pseudomonadota</taxon>
        <taxon>Betaproteobacteria</taxon>
        <taxon>Burkholderiales</taxon>
        <taxon>Oxalobacteraceae</taxon>
        <taxon>Telluria group</taxon>
        <taxon>Pseudoduganella</taxon>
    </lineage>
</organism>
<dbReference type="InterPro" id="IPR025513">
    <property type="entry name" value="DUF4401"/>
</dbReference>
<dbReference type="EMBL" id="WNLA01000001">
    <property type="protein sequence ID" value="MTW00757.1"/>
    <property type="molecule type" value="Genomic_DNA"/>
</dbReference>
<dbReference type="InterPro" id="IPR025833">
    <property type="entry name" value="GDYXXLXY"/>
</dbReference>
<protein>
    <submittedName>
        <fullName evidence="3">DUF4401 domain-containing protein</fullName>
    </submittedName>
</protein>
<comment type="caution">
    <text evidence="3">The sequence shown here is derived from an EMBL/GenBank/DDBJ whole genome shotgun (WGS) entry which is preliminary data.</text>
</comment>
<evidence type="ECO:0000313" key="3">
    <source>
        <dbReference type="EMBL" id="MTW00757.1"/>
    </source>
</evidence>
<feature type="transmembrane region" description="Helical" evidence="1">
    <location>
        <begin position="161"/>
        <end position="179"/>
    </location>
</feature>
<feature type="transmembrane region" description="Helical" evidence="1">
    <location>
        <begin position="326"/>
        <end position="345"/>
    </location>
</feature>
<dbReference type="Pfam" id="PF14351">
    <property type="entry name" value="DUF4401"/>
    <property type="match status" value="1"/>
</dbReference>
<evidence type="ECO:0000256" key="1">
    <source>
        <dbReference type="SAM" id="Phobius"/>
    </source>
</evidence>
<feature type="transmembrane region" description="Helical" evidence="1">
    <location>
        <begin position="90"/>
        <end position="108"/>
    </location>
</feature>
<sequence length="531" mass="56221">MNRDQFDAILHQAAIERSEGGTPWLATAILAVGAWLAALPLIAFVVAGVLMAASGSEGGSWLLGLAGAGMLAGGMMLLSLARPHSFHEHASAPLMAAGIACIAGTLAMNHQEDLMFAVALVLSLAIIPFLSRLWLRTMFGAIAAGMLPGAVVVLHDWEGGLAVAGHLALLAWLAAFILVHSCIQAGDPGRAAGIEAAASGWLAVTLLMLAAGAGQAMFMHTFSPLSGTASHQQTTSLWSPPLALAAAIVLARAWSSLQQLWFGIVTVAVAAMAYFMPQLGAVLLALAICSATGRWRMAMASALAAAWVVGACYYQLNSSLLEKAMLFAGAGITVAIAAALARRTATAVQPSPSEWRSRMLLEPSPVQVASPQPARLWCIGLCAVAVLGLVNFTIWQKEQWIAQGQQVFVRLAPADPRSLMQGDYMVLRFDLRLPDGAVPRVMMDAAQIVMQKNSEAIAQPVRMHRAAQPLAANELLIDLVYKRGEFTLGTDAWYFTEGEAARYAGARYGEFRVHDGRAVLVGMRGENLKPL</sequence>
<gene>
    <name evidence="3" type="ORF">GM668_01520</name>
</gene>
<dbReference type="OrthoDB" id="4868247at2"/>
<feature type="transmembrane region" description="Helical" evidence="1">
    <location>
        <begin position="200"/>
        <end position="218"/>
    </location>
</feature>
<feature type="transmembrane region" description="Helical" evidence="1">
    <location>
        <begin position="59"/>
        <end position="78"/>
    </location>
</feature>
<keyword evidence="1" id="KW-1133">Transmembrane helix</keyword>
<dbReference type="Pfam" id="PF14345">
    <property type="entry name" value="GDYXXLXY"/>
    <property type="match status" value="1"/>
</dbReference>
<feature type="domain" description="DUF4401" evidence="2">
    <location>
        <begin position="23"/>
        <end position="343"/>
    </location>
</feature>
<feature type="transmembrane region" description="Helical" evidence="1">
    <location>
        <begin position="261"/>
        <end position="288"/>
    </location>
</feature>
<dbReference type="Proteomes" id="UP000484015">
    <property type="component" value="Unassembled WGS sequence"/>
</dbReference>
<proteinExistence type="predicted"/>
<evidence type="ECO:0000313" key="4">
    <source>
        <dbReference type="Proteomes" id="UP000484015"/>
    </source>
</evidence>
<dbReference type="AlphaFoldDB" id="A0A6L6PTK1"/>
<feature type="transmembrane region" description="Helical" evidence="1">
    <location>
        <begin position="114"/>
        <end position="131"/>
    </location>
</feature>
<dbReference type="RefSeq" id="WP_155437159.1">
    <property type="nucleotide sequence ID" value="NZ_WNLA01000001.1"/>
</dbReference>
<keyword evidence="4" id="KW-1185">Reference proteome</keyword>
<evidence type="ECO:0000259" key="2">
    <source>
        <dbReference type="Pfam" id="PF14351"/>
    </source>
</evidence>